<name>A0A2S8SSZ7_9BACT</name>
<evidence type="ECO:0008006" key="3">
    <source>
        <dbReference type="Google" id="ProtNLM"/>
    </source>
</evidence>
<dbReference type="AlphaFoldDB" id="A0A2S8SSZ7"/>
<dbReference type="EMBL" id="NIGF01000008">
    <property type="protein sequence ID" value="PQV63930.1"/>
    <property type="molecule type" value="Genomic_DNA"/>
</dbReference>
<dbReference type="Proteomes" id="UP000237684">
    <property type="component" value="Unassembled WGS sequence"/>
</dbReference>
<protein>
    <recommendedName>
        <fullName evidence="3">DUF4261 domain-containing protein</fullName>
    </recommendedName>
</protein>
<dbReference type="InParanoid" id="A0A2S8SSZ7"/>
<organism evidence="1 2">
    <name type="scientific">Abditibacterium utsteinense</name>
    <dbReference type="NCBI Taxonomy" id="1960156"/>
    <lineage>
        <taxon>Bacteria</taxon>
        <taxon>Pseudomonadati</taxon>
        <taxon>Abditibacteriota</taxon>
        <taxon>Abditibacteriia</taxon>
        <taxon>Abditibacteriales</taxon>
        <taxon>Abditibacteriaceae</taxon>
        <taxon>Abditibacterium</taxon>
    </lineage>
</organism>
<proteinExistence type="predicted"/>
<gene>
    <name evidence="1" type="ORF">B1R32_108141</name>
</gene>
<reference evidence="1 2" key="1">
    <citation type="journal article" date="2018" name="Syst. Appl. Microbiol.">
        <title>Abditibacterium utsteinense sp. nov., the first cultivated member of candidate phylum FBP, isolated from ice-free Antarctic soil samples.</title>
        <authorList>
            <person name="Tahon G."/>
            <person name="Tytgat B."/>
            <person name="Lebbe L."/>
            <person name="Carlier A."/>
            <person name="Willems A."/>
        </authorList>
    </citation>
    <scope>NUCLEOTIDE SEQUENCE [LARGE SCALE GENOMIC DNA]</scope>
    <source>
        <strain evidence="1 2">LMG 29911</strain>
    </source>
</reference>
<sequence length="241" mass="26815">MINGISSWPRPRFVAGGGDALVAFEVCGDFSEKIEVDFKVEGVEIRVEPNEFSRFGEVGSEMLRQSNLEMASAIEAAPLSVSIRGVVPDPQNLDYLRDCLHFIETLLENGGIGVIDPQTLQMFSPAQFRFIFCGNAFEPTSHATILLSMQGEIIWLHTRGMRIFGRPDLSCHGVKPEEVEKLQPVFNGLIRMQAAGALIPDGQIVQAIGIENRLICRPRGSLSDAEFNNFHLELEWETPRE</sequence>
<evidence type="ECO:0000313" key="1">
    <source>
        <dbReference type="EMBL" id="PQV63930.1"/>
    </source>
</evidence>
<dbReference type="RefSeq" id="WP_105483764.1">
    <property type="nucleotide sequence ID" value="NZ_NIGF01000008.1"/>
</dbReference>
<dbReference type="OrthoDB" id="8200265at2"/>
<accession>A0A2S8SSZ7</accession>
<evidence type="ECO:0000313" key="2">
    <source>
        <dbReference type="Proteomes" id="UP000237684"/>
    </source>
</evidence>
<keyword evidence="2" id="KW-1185">Reference proteome</keyword>
<comment type="caution">
    <text evidence="1">The sequence shown here is derived from an EMBL/GenBank/DDBJ whole genome shotgun (WGS) entry which is preliminary data.</text>
</comment>